<organism evidence="5 6">
    <name type="scientific">Bradyrhizobium jicamae</name>
    <dbReference type="NCBI Taxonomy" id="280332"/>
    <lineage>
        <taxon>Bacteria</taxon>
        <taxon>Pseudomonadati</taxon>
        <taxon>Pseudomonadota</taxon>
        <taxon>Alphaproteobacteria</taxon>
        <taxon>Hyphomicrobiales</taxon>
        <taxon>Nitrobacteraceae</taxon>
        <taxon>Bradyrhizobium</taxon>
    </lineage>
</organism>
<protein>
    <submittedName>
        <fullName evidence="5">TRAP transporter substrate-binding protein</fullName>
    </submittedName>
</protein>
<dbReference type="PANTHER" id="PTHR33376:SF4">
    <property type="entry name" value="SIALIC ACID-BINDING PERIPLASMIC PROTEIN SIAP"/>
    <property type="match status" value="1"/>
</dbReference>
<sequence>MTKESKARLSRRALLAAGASIPLVSILSRRARAADFTLKFATGQDPSHPVNKRAREAIDRIKEATGGRVEINLFPANQLGSDTDLLGQIRNGAVDYLNIAASVLATLVPTAGIVNTGFAFDSYDAVWKAMDGDLGKFVKGEIEKVGILQIGKSWDNGFRQLTSSTREIKTPDDLKGFKMRVPAAPILTSLFQALGAGPTPINFNEVYSALQTKVVEGQENPLAIIATAKLYEVQKYCSLTSHVWDAYLILGNRRSFSRLPADAQEIVTRELNKAADDERKDIAALSKSLREDLASKGLNFVEVDKAAFRGTLGKTSFYKDWRKTFGDKGWALLEQAVGTLT</sequence>
<dbReference type="NCBIfam" id="TIGR00787">
    <property type="entry name" value="dctP"/>
    <property type="match status" value="1"/>
</dbReference>
<dbReference type="Proteomes" id="UP001315278">
    <property type="component" value="Unassembled WGS sequence"/>
</dbReference>
<accession>A0ABS5FKA0</accession>
<evidence type="ECO:0000313" key="6">
    <source>
        <dbReference type="Proteomes" id="UP001315278"/>
    </source>
</evidence>
<dbReference type="InterPro" id="IPR006311">
    <property type="entry name" value="TAT_signal"/>
</dbReference>
<name>A0ABS5FKA0_9BRAD</name>
<dbReference type="PIRSF" id="PIRSF006470">
    <property type="entry name" value="DctB"/>
    <property type="match status" value="1"/>
</dbReference>
<dbReference type="PROSITE" id="PS51318">
    <property type="entry name" value="TAT"/>
    <property type="match status" value="1"/>
</dbReference>
<evidence type="ECO:0000256" key="4">
    <source>
        <dbReference type="ARBA" id="ARBA00022729"/>
    </source>
</evidence>
<reference evidence="6" key="1">
    <citation type="journal article" date="2021" name="ISME J.">
        <title>Evolutionary origin and ecological implication of a unique nif island in free-living Bradyrhizobium lineages.</title>
        <authorList>
            <person name="Tao J."/>
        </authorList>
    </citation>
    <scope>NUCLEOTIDE SEQUENCE [LARGE SCALE GENOMIC DNA]</scope>
    <source>
        <strain evidence="6">SZCCT0434</strain>
    </source>
</reference>
<comment type="caution">
    <text evidence="5">The sequence shown here is derived from an EMBL/GenBank/DDBJ whole genome shotgun (WGS) entry which is preliminary data.</text>
</comment>
<dbReference type="RefSeq" id="WP_212398862.1">
    <property type="nucleotide sequence ID" value="NZ_JAFCJH010000016.1"/>
</dbReference>
<dbReference type="Pfam" id="PF03480">
    <property type="entry name" value="DctP"/>
    <property type="match status" value="1"/>
</dbReference>
<dbReference type="Gene3D" id="3.40.190.170">
    <property type="entry name" value="Bacterial extracellular solute-binding protein, family 7"/>
    <property type="match status" value="1"/>
</dbReference>
<proteinExistence type="inferred from homology"/>
<dbReference type="InterPro" id="IPR018389">
    <property type="entry name" value="DctP_fam"/>
</dbReference>
<dbReference type="PANTHER" id="PTHR33376">
    <property type="match status" value="1"/>
</dbReference>
<evidence type="ECO:0000256" key="2">
    <source>
        <dbReference type="ARBA" id="ARBA00009023"/>
    </source>
</evidence>
<keyword evidence="3" id="KW-0813">Transport</keyword>
<evidence type="ECO:0000313" key="5">
    <source>
        <dbReference type="EMBL" id="MBR0797213.1"/>
    </source>
</evidence>
<dbReference type="EMBL" id="JAFCJH010000016">
    <property type="protein sequence ID" value="MBR0797213.1"/>
    <property type="molecule type" value="Genomic_DNA"/>
</dbReference>
<dbReference type="CDD" id="cd13603">
    <property type="entry name" value="PBP2_TRAP_Siap_TeaA_like"/>
    <property type="match status" value="1"/>
</dbReference>
<evidence type="ECO:0000256" key="1">
    <source>
        <dbReference type="ARBA" id="ARBA00004196"/>
    </source>
</evidence>
<comment type="similarity">
    <text evidence="2">Belongs to the bacterial solute-binding protein 7 family.</text>
</comment>
<comment type="subcellular location">
    <subcellularLocation>
        <location evidence="1">Cell envelope</location>
    </subcellularLocation>
</comment>
<gene>
    <name evidence="5" type="ORF">JQ615_17615</name>
</gene>
<keyword evidence="4" id="KW-0732">Signal</keyword>
<keyword evidence="6" id="KW-1185">Reference proteome</keyword>
<dbReference type="NCBIfam" id="NF037995">
    <property type="entry name" value="TRAP_S1"/>
    <property type="match status" value="1"/>
</dbReference>
<dbReference type="InterPro" id="IPR004682">
    <property type="entry name" value="TRAP_DctP"/>
</dbReference>
<dbReference type="InterPro" id="IPR038404">
    <property type="entry name" value="TRAP_DctP_sf"/>
</dbReference>
<evidence type="ECO:0000256" key="3">
    <source>
        <dbReference type="ARBA" id="ARBA00022448"/>
    </source>
</evidence>